<reference evidence="2" key="1">
    <citation type="journal article" date="2023" name="Mar. Drugs">
        <title>Gemmata algarum, a Novel Planctomycete Isolated from an Algal Mat, Displays Antimicrobial Activity.</title>
        <authorList>
            <person name="Kumar G."/>
            <person name="Kallscheuer N."/>
            <person name="Kashif M."/>
            <person name="Ahamad S."/>
            <person name="Jagadeeshwari U."/>
            <person name="Pannikurungottu S."/>
            <person name="Haufschild T."/>
            <person name="Kabuu M."/>
            <person name="Sasikala C."/>
            <person name="Jogler C."/>
            <person name="Ramana C."/>
        </authorList>
    </citation>
    <scope>NUCLEOTIDE SEQUENCE [LARGE SCALE GENOMIC DNA]</scope>
    <source>
        <strain evidence="2">JC673</strain>
    </source>
</reference>
<organism evidence="1 2">
    <name type="scientific">Gemmata algarum</name>
    <dbReference type="NCBI Taxonomy" id="2975278"/>
    <lineage>
        <taxon>Bacteria</taxon>
        <taxon>Pseudomonadati</taxon>
        <taxon>Planctomycetota</taxon>
        <taxon>Planctomycetia</taxon>
        <taxon>Gemmatales</taxon>
        <taxon>Gemmataceae</taxon>
        <taxon>Gemmata</taxon>
    </lineage>
</organism>
<dbReference type="InterPro" id="IPR027417">
    <property type="entry name" value="P-loop_NTPase"/>
</dbReference>
<evidence type="ECO:0000313" key="1">
    <source>
        <dbReference type="EMBL" id="MDY3563775.1"/>
    </source>
</evidence>
<dbReference type="InterPro" id="IPR052736">
    <property type="entry name" value="Stf3_sulfotransferase"/>
</dbReference>
<dbReference type="RefSeq" id="WP_320689914.1">
    <property type="nucleotide sequence ID" value="NZ_JAXBLV010000250.1"/>
</dbReference>
<gene>
    <name evidence="1" type="ORF">R5W23_005397</name>
</gene>
<dbReference type="Proteomes" id="UP001272242">
    <property type="component" value="Unassembled WGS sequence"/>
</dbReference>
<dbReference type="PANTHER" id="PTHR36451:SF1">
    <property type="entry name" value="OMEGA-HYDROXY-BETA-DIHYDROMENAQUINONE-9 SULFOTRANSFERASE STF3"/>
    <property type="match status" value="1"/>
</dbReference>
<dbReference type="PANTHER" id="PTHR36451">
    <property type="entry name" value="PAPS-DEPENDENT SULFOTRANSFERASE STF3"/>
    <property type="match status" value="1"/>
</dbReference>
<keyword evidence="2" id="KW-1185">Reference proteome</keyword>
<dbReference type="SUPFAM" id="SSF52540">
    <property type="entry name" value="P-loop containing nucleoside triphosphate hydrolases"/>
    <property type="match status" value="1"/>
</dbReference>
<proteinExistence type="predicted"/>
<name>A0ABU5FAN8_9BACT</name>
<protein>
    <submittedName>
        <fullName evidence="1">Sulfotransferase</fullName>
    </submittedName>
</protein>
<sequence length="377" mass="43710">MAAPESERARPQERRMPRMWLGFSARAWARLLVRNRFAVELPYYHVLAAASAASVVNSVLGVVQDVWFGGRVRRTPIRHAPLFVLGHWRSGTTLLHELLNLDPRHNFPNTYQCGAPHHFLLTEKWLTRLLWWLMPSRRPMDGMENGWGKPQEDEFALCMVGQPSPYLTLGFPNQPPQDEDAYDLVGMPPGAPARWERAFLRFLRQLTVRDPRRLVLKSPTHSCRIPTLLKLFPGARFALIVRDPYEVFPSTVNLWKTLYAAHGLQTPHFAGLEEYVLATFSHFHERLEEGKKLIPAGQFHALRYEDLLRDPPGEMSRLYGELGLGDFEAVRPCVERYFQTRAEYRTNRFGLLPPEVRVQISRRWAAAIREYSYPFRD</sequence>
<dbReference type="EMBL" id="JAXBLV010000250">
    <property type="protein sequence ID" value="MDY3563775.1"/>
    <property type="molecule type" value="Genomic_DNA"/>
</dbReference>
<accession>A0ABU5FAN8</accession>
<dbReference type="Gene3D" id="3.40.50.300">
    <property type="entry name" value="P-loop containing nucleotide triphosphate hydrolases"/>
    <property type="match status" value="1"/>
</dbReference>
<evidence type="ECO:0000313" key="2">
    <source>
        <dbReference type="Proteomes" id="UP001272242"/>
    </source>
</evidence>
<comment type="caution">
    <text evidence="1">The sequence shown here is derived from an EMBL/GenBank/DDBJ whole genome shotgun (WGS) entry which is preliminary data.</text>
</comment>
<dbReference type="Pfam" id="PF13469">
    <property type="entry name" value="Sulfotransfer_3"/>
    <property type="match status" value="1"/>
</dbReference>